<keyword evidence="2" id="KW-0012">Acyltransferase</keyword>
<name>A0A4D6H9L3_9EURY</name>
<dbReference type="PROSITE" id="PS51186">
    <property type="entry name" value="GNAT"/>
    <property type="match status" value="1"/>
</dbReference>
<dbReference type="InterPro" id="IPR050832">
    <property type="entry name" value="Bact_Acetyltransf"/>
</dbReference>
<dbReference type="AlphaFoldDB" id="A0A4D6H9L3"/>
<proteinExistence type="predicted"/>
<keyword evidence="1 4" id="KW-0808">Transferase</keyword>
<dbReference type="CDD" id="cd04301">
    <property type="entry name" value="NAT_SF"/>
    <property type="match status" value="1"/>
</dbReference>
<feature type="domain" description="N-acetyltransferase" evidence="3">
    <location>
        <begin position="3"/>
        <end position="143"/>
    </location>
</feature>
<gene>
    <name evidence="4" type="ORF">DV733_04205</name>
</gene>
<dbReference type="PANTHER" id="PTHR43877">
    <property type="entry name" value="AMINOALKYLPHOSPHONATE N-ACETYLTRANSFERASE-RELATED-RELATED"/>
    <property type="match status" value="1"/>
</dbReference>
<dbReference type="InterPro" id="IPR000182">
    <property type="entry name" value="GNAT_dom"/>
</dbReference>
<dbReference type="Gene3D" id="3.40.630.30">
    <property type="match status" value="1"/>
</dbReference>
<dbReference type="GeneID" id="39847040"/>
<evidence type="ECO:0000256" key="2">
    <source>
        <dbReference type="ARBA" id="ARBA00023315"/>
    </source>
</evidence>
<dbReference type="GO" id="GO:0016747">
    <property type="term" value="F:acyltransferase activity, transferring groups other than amino-acyl groups"/>
    <property type="evidence" value="ECO:0007669"/>
    <property type="project" value="InterPro"/>
</dbReference>
<dbReference type="OrthoDB" id="111868at2157"/>
<dbReference type="RefSeq" id="WP_049993936.1">
    <property type="nucleotide sequence ID" value="NZ_CP031310.1"/>
</dbReference>
<dbReference type="SUPFAM" id="SSF55729">
    <property type="entry name" value="Acyl-CoA N-acyltransferases (Nat)"/>
    <property type="match status" value="1"/>
</dbReference>
<keyword evidence="5" id="KW-1185">Reference proteome</keyword>
<dbReference type="Proteomes" id="UP000296706">
    <property type="component" value="Chromosome"/>
</dbReference>
<sequence>MQREIRVGRSESIYEDALTVRKTVFVEEQGVDPEIEVDEHDETAIHLAAYDDGEPVGAGRFRTLDDRTGKVERIAVLADYRDGGLGRAIMGRIEEIAREEGVDRLVLHSQTRAAPFYARVGYEQVGEEFEEAGIPHVEMRTEL</sequence>
<evidence type="ECO:0000313" key="4">
    <source>
        <dbReference type="EMBL" id="QCC50490.1"/>
    </source>
</evidence>
<evidence type="ECO:0000313" key="5">
    <source>
        <dbReference type="Proteomes" id="UP000296706"/>
    </source>
</evidence>
<dbReference type="PANTHER" id="PTHR43877:SF2">
    <property type="entry name" value="AMINOALKYLPHOSPHONATE N-ACETYLTRANSFERASE-RELATED"/>
    <property type="match status" value="1"/>
</dbReference>
<evidence type="ECO:0000256" key="1">
    <source>
        <dbReference type="ARBA" id="ARBA00022679"/>
    </source>
</evidence>
<dbReference type="KEGG" id="hsn:DV733_04205"/>
<dbReference type="STRING" id="1457250.GCA_000755225_03143"/>
<evidence type="ECO:0000259" key="3">
    <source>
        <dbReference type="PROSITE" id="PS51186"/>
    </source>
</evidence>
<dbReference type="Pfam" id="PF13673">
    <property type="entry name" value="Acetyltransf_10"/>
    <property type="match status" value="1"/>
</dbReference>
<dbReference type="InterPro" id="IPR016181">
    <property type="entry name" value="Acyl_CoA_acyltransferase"/>
</dbReference>
<accession>A0A4D6H9L3</accession>
<dbReference type="EMBL" id="CP031310">
    <property type="protein sequence ID" value="QCC50490.1"/>
    <property type="molecule type" value="Genomic_DNA"/>
</dbReference>
<protein>
    <submittedName>
        <fullName evidence="4">GNAT family N-acetyltransferase</fullName>
    </submittedName>
</protein>
<organism evidence="4 5">
    <name type="scientific">Halapricum salinum</name>
    <dbReference type="NCBI Taxonomy" id="1457250"/>
    <lineage>
        <taxon>Archaea</taxon>
        <taxon>Methanobacteriati</taxon>
        <taxon>Methanobacteriota</taxon>
        <taxon>Stenosarchaea group</taxon>
        <taxon>Halobacteria</taxon>
        <taxon>Halobacteriales</taxon>
        <taxon>Haloarculaceae</taxon>
        <taxon>Halapricum</taxon>
    </lineage>
</organism>
<reference evidence="4 5" key="1">
    <citation type="journal article" date="2019" name="Nat. Commun.">
        <title>A new type of DNA phosphorothioation-based antiviral system in archaea.</title>
        <authorList>
            <person name="Xiong L."/>
            <person name="Liu S."/>
            <person name="Chen S."/>
            <person name="Xiao Y."/>
            <person name="Zhu B."/>
            <person name="Gao Y."/>
            <person name="Zhang Y."/>
            <person name="Chen B."/>
            <person name="Luo J."/>
            <person name="Deng Z."/>
            <person name="Chen X."/>
            <person name="Wang L."/>
            <person name="Chen S."/>
        </authorList>
    </citation>
    <scope>NUCLEOTIDE SEQUENCE [LARGE SCALE GENOMIC DNA]</scope>
    <source>
        <strain evidence="4 5">CBA1105</strain>
    </source>
</reference>